<feature type="compositionally biased region" description="Basic and acidic residues" evidence="9">
    <location>
        <begin position="114"/>
        <end position="131"/>
    </location>
</feature>
<evidence type="ECO:0000256" key="8">
    <source>
        <dbReference type="SAM" id="Coils"/>
    </source>
</evidence>
<feature type="compositionally biased region" description="Basic and acidic residues" evidence="9">
    <location>
        <begin position="460"/>
        <end position="470"/>
    </location>
</feature>
<feature type="compositionally biased region" description="Basic and acidic residues" evidence="9">
    <location>
        <begin position="481"/>
        <end position="496"/>
    </location>
</feature>
<dbReference type="EC" id="3.2.1.-" evidence="7"/>
<dbReference type="InterPro" id="IPR050749">
    <property type="entry name" value="Glycosyl_Hydrolase_47"/>
</dbReference>
<evidence type="ECO:0000256" key="4">
    <source>
        <dbReference type="ARBA" id="ARBA00022801"/>
    </source>
</evidence>
<keyword evidence="6" id="KW-0479">Metal-binding</keyword>
<feature type="binding site" evidence="6">
    <location>
        <position position="1018"/>
    </location>
    <ligand>
        <name>Ca(2+)</name>
        <dbReference type="ChEBI" id="CHEBI:29108"/>
    </ligand>
</feature>
<dbReference type="AlphaFoldDB" id="A0A6G1GMN3"/>
<dbReference type="PANTHER" id="PTHR11742">
    <property type="entry name" value="MANNOSYL-OLIGOSACCHARIDE ALPHA-1,2-MANNOSIDASE-RELATED"/>
    <property type="match status" value="1"/>
</dbReference>
<evidence type="ECO:0000256" key="9">
    <source>
        <dbReference type="SAM" id="MobiDB-lite"/>
    </source>
</evidence>
<feature type="region of interest" description="Disordered" evidence="9">
    <location>
        <begin position="460"/>
        <end position="597"/>
    </location>
</feature>
<keyword evidence="4 7" id="KW-0378">Hydrolase</keyword>
<comment type="cofactor">
    <cofactor evidence="1 6">
        <name>Ca(2+)</name>
        <dbReference type="ChEBI" id="CHEBI:29108"/>
    </cofactor>
</comment>
<dbReference type="InterPro" id="IPR036026">
    <property type="entry name" value="Seven-hairpin_glycosidases"/>
</dbReference>
<gene>
    <name evidence="10" type="ORF">K402DRAFT_397902</name>
</gene>
<accession>A0A6G1GMN3</accession>
<dbReference type="Pfam" id="PF01532">
    <property type="entry name" value="Glyco_hydro_47"/>
    <property type="match status" value="1"/>
</dbReference>
<feature type="compositionally biased region" description="Basic and acidic residues" evidence="9">
    <location>
        <begin position="542"/>
        <end position="561"/>
    </location>
</feature>
<dbReference type="InterPro" id="IPR001382">
    <property type="entry name" value="Glyco_hydro_47"/>
</dbReference>
<dbReference type="UniPathway" id="UPA00378"/>
<dbReference type="OrthoDB" id="8118055at2759"/>
<feature type="compositionally biased region" description="Basic and acidic residues" evidence="9">
    <location>
        <begin position="514"/>
        <end position="532"/>
    </location>
</feature>
<evidence type="ECO:0000256" key="2">
    <source>
        <dbReference type="ARBA" id="ARBA00004922"/>
    </source>
</evidence>
<dbReference type="InterPro" id="IPR012341">
    <property type="entry name" value="6hp_glycosidase-like_sf"/>
</dbReference>
<feature type="region of interest" description="Disordered" evidence="9">
    <location>
        <begin position="43"/>
        <end position="188"/>
    </location>
</feature>
<evidence type="ECO:0000256" key="3">
    <source>
        <dbReference type="ARBA" id="ARBA00007658"/>
    </source>
</evidence>
<evidence type="ECO:0000313" key="10">
    <source>
        <dbReference type="EMBL" id="KAF1982017.1"/>
    </source>
</evidence>
<protein>
    <recommendedName>
        <fullName evidence="7">alpha-1,2-Mannosidase</fullName>
        <ecNumber evidence="7">3.2.1.-</ecNumber>
    </recommendedName>
</protein>
<dbReference type="Gene3D" id="1.50.10.10">
    <property type="match status" value="3"/>
</dbReference>
<comment type="similarity">
    <text evidence="3 7">Belongs to the glycosyl hydrolase 47 family.</text>
</comment>
<evidence type="ECO:0000256" key="1">
    <source>
        <dbReference type="ARBA" id="ARBA00001913"/>
    </source>
</evidence>
<feature type="coiled-coil region" evidence="8">
    <location>
        <begin position="795"/>
        <end position="822"/>
    </location>
</feature>
<organism evidence="10 11">
    <name type="scientific">Aulographum hederae CBS 113979</name>
    <dbReference type="NCBI Taxonomy" id="1176131"/>
    <lineage>
        <taxon>Eukaryota</taxon>
        <taxon>Fungi</taxon>
        <taxon>Dikarya</taxon>
        <taxon>Ascomycota</taxon>
        <taxon>Pezizomycotina</taxon>
        <taxon>Dothideomycetes</taxon>
        <taxon>Pleosporomycetidae</taxon>
        <taxon>Aulographales</taxon>
        <taxon>Aulographaceae</taxon>
    </lineage>
</organism>
<dbReference type="GO" id="GO:0036503">
    <property type="term" value="P:ERAD pathway"/>
    <property type="evidence" value="ECO:0007669"/>
    <property type="project" value="UniProtKB-ARBA"/>
</dbReference>
<proteinExistence type="inferred from homology"/>
<evidence type="ECO:0000313" key="11">
    <source>
        <dbReference type="Proteomes" id="UP000800041"/>
    </source>
</evidence>
<dbReference type="EMBL" id="ML977189">
    <property type="protein sequence ID" value="KAF1982017.1"/>
    <property type="molecule type" value="Genomic_DNA"/>
</dbReference>
<dbReference type="Proteomes" id="UP000800041">
    <property type="component" value="Unassembled WGS sequence"/>
</dbReference>
<sequence length="1027" mass="113719">MLRYRRYRVFVFFAVAALLAFYHFSGSSEWDASTADAVRQKLGLKNNGAPPQGAPAPITPGSEKQEPLPLEVPAAENPVAKIEPPPVPKVEEPEQQVPPEHHGGKPGDSTPEPATEKGESKEADKLPEHVPQDLPGVDTQDPLIESPDGRKEAPPPLASNSQPRWAKPKEKFPVSPESIIPLPTDAPKKLPKIQHTFEKENGAQKAKRMEQLGSIKEEFLHAWKGYKKHAWGKDELKPLDGGVHNPFNGWGATLVDTLDTLWMMGLKTEFEEAVQTVGKIDFKTSPRSDIPLFETVIRYLGGLVAAHDVSDGKYPVLLEKAVELAEVLIGAFDTPNRMPLVFYHWMPAFASQPHRAPNRVVLAEIGSLSLEFTRLAQLTKEPKYYDAIARITNAFDEWQNNTRLPGLWPINVDTSGCKRPEFHSNTFSTDGNSVVAQLGSDFEPVDENAKLFPFLSSTSEEKKFEEDTKSGKLASPDTLDEEKSTEESKFVKDTDSGRLASPGEPASPSSLGAKTDKTKTSEESKFEKDTKSGKYMGSTNPEDGKSSMEKRQPAGTDKEAADMVDALTSGVTDDEPAEKKEKVSAGKGETPTKTISVTRPHEVEPMGAPAASASLLDYPECKPNGLASTSDYGSEQFTLGSMSDSMYEYLPKQYLLLGGNVDQYRTMYEKAIDVATDKLLFRPMLPNDRDILISGDWYVTGNNGFGNNDGLVATGSHLTCFVGGMYGLGAKLFDRPKDLAIAAKLADGCVWAYEVTGSGIMPEMFETIACEDASNCAWNETKYWEALDPYESSRQQSYQMSMEAYKSELKAYETKVKSMANENTRKVNALSEAAAKANPSSDGAKEDLRERGDGEDEKIEKRQLVDASTGPSAAGAGLEDMITTLGTEHIYKPVEPEPPLSHEEFAKTHIKDNRIPPGMVTMRDKRYILRPEAIESVFYLHRLTGDPHWRASGWRMFQSVIRITRTDIAHAAVSDVTNPESGQVNSMESFWLAETLKYYWLLFSDEEEWSLDEWVFNTEAHPFRRTM</sequence>
<name>A0A6G1GMN3_9PEZI</name>
<dbReference type="PRINTS" id="PR00747">
    <property type="entry name" value="GLYHDRLASE47"/>
</dbReference>
<dbReference type="PANTHER" id="PTHR11742:SF103">
    <property type="entry name" value="ENDOPLASMIC RETICULUM MANNOSIDASE MNL2-RELATED"/>
    <property type="match status" value="1"/>
</dbReference>
<dbReference type="SUPFAM" id="SSF48225">
    <property type="entry name" value="Seven-hairpin glycosidases"/>
    <property type="match status" value="1"/>
</dbReference>
<keyword evidence="11" id="KW-1185">Reference proteome</keyword>
<dbReference type="GO" id="GO:0005975">
    <property type="term" value="P:carbohydrate metabolic process"/>
    <property type="evidence" value="ECO:0007669"/>
    <property type="project" value="InterPro"/>
</dbReference>
<feature type="compositionally biased region" description="Basic and acidic residues" evidence="9">
    <location>
        <begin position="843"/>
        <end position="864"/>
    </location>
</feature>
<keyword evidence="7" id="KW-0326">Glycosidase</keyword>
<keyword evidence="5" id="KW-1015">Disulfide bond</keyword>
<dbReference type="GO" id="GO:0016020">
    <property type="term" value="C:membrane"/>
    <property type="evidence" value="ECO:0007669"/>
    <property type="project" value="InterPro"/>
</dbReference>
<reference evidence="10" key="1">
    <citation type="journal article" date="2020" name="Stud. Mycol.">
        <title>101 Dothideomycetes genomes: a test case for predicting lifestyles and emergence of pathogens.</title>
        <authorList>
            <person name="Haridas S."/>
            <person name="Albert R."/>
            <person name="Binder M."/>
            <person name="Bloem J."/>
            <person name="Labutti K."/>
            <person name="Salamov A."/>
            <person name="Andreopoulos B."/>
            <person name="Baker S."/>
            <person name="Barry K."/>
            <person name="Bills G."/>
            <person name="Bluhm B."/>
            <person name="Cannon C."/>
            <person name="Castanera R."/>
            <person name="Culley D."/>
            <person name="Daum C."/>
            <person name="Ezra D."/>
            <person name="Gonzalez J."/>
            <person name="Henrissat B."/>
            <person name="Kuo A."/>
            <person name="Liang C."/>
            <person name="Lipzen A."/>
            <person name="Lutzoni F."/>
            <person name="Magnuson J."/>
            <person name="Mondo S."/>
            <person name="Nolan M."/>
            <person name="Ohm R."/>
            <person name="Pangilinan J."/>
            <person name="Park H.-J."/>
            <person name="Ramirez L."/>
            <person name="Alfaro M."/>
            <person name="Sun H."/>
            <person name="Tritt A."/>
            <person name="Yoshinaga Y."/>
            <person name="Zwiers L.-H."/>
            <person name="Turgeon B."/>
            <person name="Goodwin S."/>
            <person name="Spatafora J."/>
            <person name="Crous P."/>
            <person name="Grigoriev I."/>
        </authorList>
    </citation>
    <scope>NUCLEOTIDE SEQUENCE</scope>
    <source>
        <strain evidence="10">CBS 113979</strain>
    </source>
</reference>
<keyword evidence="8" id="KW-0175">Coiled coil</keyword>
<evidence type="ECO:0000256" key="5">
    <source>
        <dbReference type="ARBA" id="ARBA00023157"/>
    </source>
</evidence>
<evidence type="ECO:0000256" key="6">
    <source>
        <dbReference type="PIRSR" id="PIRSR601382-2"/>
    </source>
</evidence>
<feature type="region of interest" description="Disordered" evidence="9">
    <location>
        <begin position="832"/>
        <end position="876"/>
    </location>
</feature>
<evidence type="ECO:0000256" key="7">
    <source>
        <dbReference type="RuleBase" id="RU361193"/>
    </source>
</evidence>
<dbReference type="GO" id="GO:0005783">
    <property type="term" value="C:endoplasmic reticulum"/>
    <property type="evidence" value="ECO:0007669"/>
    <property type="project" value="TreeGrafter"/>
</dbReference>
<comment type="pathway">
    <text evidence="2">Protein modification; protein glycosylation.</text>
</comment>
<dbReference type="GO" id="GO:0005509">
    <property type="term" value="F:calcium ion binding"/>
    <property type="evidence" value="ECO:0007669"/>
    <property type="project" value="InterPro"/>
</dbReference>
<keyword evidence="6" id="KW-0106">Calcium</keyword>
<dbReference type="GO" id="GO:0004571">
    <property type="term" value="F:mannosyl-oligosaccharide 1,2-alpha-mannosidase activity"/>
    <property type="evidence" value="ECO:0007669"/>
    <property type="project" value="InterPro"/>
</dbReference>